<comment type="caution">
    <text evidence="2">The sequence shown here is derived from an EMBL/GenBank/DDBJ whole genome shotgun (WGS) entry which is preliminary data.</text>
</comment>
<organism evidence="2 3">
    <name type="scientific">Dechloromonas hankyongensis</name>
    <dbReference type="NCBI Taxonomy" id="2908002"/>
    <lineage>
        <taxon>Bacteria</taxon>
        <taxon>Pseudomonadati</taxon>
        <taxon>Pseudomonadota</taxon>
        <taxon>Betaproteobacteria</taxon>
        <taxon>Rhodocyclales</taxon>
        <taxon>Azonexaceae</taxon>
        <taxon>Dechloromonas</taxon>
    </lineage>
</organism>
<dbReference type="InterPro" id="IPR052959">
    <property type="entry name" value="Inner_membrane_assoc"/>
</dbReference>
<dbReference type="RefSeq" id="WP_275706707.1">
    <property type="nucleotide sequence ID" value="NZ_JAKLTN010000001.1"/>
</dbReference>
<evidence type="ECO:0000256" key="1">
    <source>
        <dbReference type="SAM" id="Phobius"/>
    </source>
</evidence>
<reference evidence="2" key="1">
    <citation type="submission" date="2022-01" db="EMBL/GenBank/DDBJ databases">
        <authorList>
            <person name="Jo J.-H."/>
            <person name="Im W.-T."/>
        </authorList>
    </citation>
    <scope>NUCLEOTIDE SEQUENCE</scope>
    <source>
        <strain evidence="2">XY25</strain>
    </source>
</reference>
<gene>
    <name evidence="2" type="ORF">LZ012_01255</name>
</gene>
<protein>
    <submittedName>
        <fullName evidence="2">DUF485 domain-containing protein</fullName>
    </submittedName>
</protein>
<sequence>MSSAMYERMRANPKFQDLVARRGRFAWTLAFIVLAMFYGFVMVVAFNPMSLGQAIAEGSKLTVGVAVELFMFIFFWVLTAVYVKRANGEFDALTQEIVKEAWKENK</sequence>
<dbReference type="InterPro" id="IPR007436">
    <property type="entry name" value="DUF485"/>
</dbReference>
<proteinExistence type="predicted"/>
<dbReference type="PANTHER" id="PTHR38598:SF1">
    <property type="entry name" value="INNER MEMBRANE PROTEIN YJCH"/>
    <property type="match status" value="1"/>
</dbReference>
<keyword evidence="1" id="KW-0812">Transmembrane</keyword>
<keyword evidence="1" id="KW-0472">Membrane</keyword>
<dbReference type="Proteomes" id="UP001165384">
    <property type="component" value="Unassembled WGS sequence"/>
</dbReference>
<keyword evidence="3" id="KW-1185">Reference proteome</keyword>
<evidence type="ECO:0000313" key="2">
    <source>
        <dbReference type="EMBL" id="MCG2575617.1"/>
    </source>
</evidence>
<name>A0ABS9JXJ7_9RHOO</name>
<dbReference type="PANTHER" id="PTHR38598">
    <property type="entry name" value="INNER MEMBRANE PROTEIN YJCH"/>
    <property type="match status" value="1"/>
</dbReference>
<evidence type="ECO:0000313" key="3">
    <source>
        <dbReference type="Proteomes" id="UP001165384"/>
    </source>
</evidence>
<keyword evidence="1" id="KW-1133">Transmembrane helix</keyword>
<accession>A0ABS9JXJ7</accession>
<feature type="transmembrane region" description="Helical" evidence="1">
    <location>
        <begin position="61"/>
        <end position="83"/>
    </location>
</feature>
<dbReference type="Pfam" id="PF04341">
    <property type="entry name" value="DUF485"/>
    <property type="match status" value="1"/>
</dbReference>
<dbReference type="EMBL" id="JAKLTN010000001">
    <property type="protein sequence ID" value="MCG2575617.1"/>
    <property type="molecule type" value="Genomic_DNA"/>
</dbReference>
<feature type="transmembrane region" description="Helical" evidence="1">
    <location>
        <begin position="25"/>
        <end position="49"/>
    </location>
</feature>